<dbReference type="Gene3D" id="2.160.20.10">
    <property type="entry name" value="Single-stranded right-handed beta-helix, Pectin lyase-like"/>
    <property type="match status" value="1"/>
</dbReference>
<dbReference type="InterPro" id="IPR011050">
    <property type="entry name" value="Pectin_lyase_fold/virulence"/>
</dbReference>
<evidence type="ECO:0000256" key="1">
    <source>
        <dbReference type="SAM" id="SignalP"/>
    </source>
</evidence>
<organism evidence="3 4">
    <name type="scientific">Paraburkholderia caribensis</name>
    <dbReference type="NCBI Taxonomy" id="75105"/>
    <lineage>
        <taxon>Bacteria</taxon>
        <taxon>Pseudomonadati</taxon>
        <taxon>Pseudomonadota</taxon>
        <taxon>Betaproteobacteria</taxon>
        <taxon>Burkholderiales</taxon>
        <taxon>Burkholderiaceae</taxon>
        <taxon>Paraburkholderia</taxon>
    </lineage>
</organism>
<dbReference type="Pfam" id="PF05860">
    <property type="entry name" value="TPS"/>
    <property type="match status" value="1"/>
</dbReference>
<evidence type="ECO:0000259" key="2">
    <source>
        <dbReference type="SMART" id="SM00912"/>
    </source>
</evidence>
<reference evidence="3 4" key="1">
    <citation type="submission" date="2024-01" db="EMBL/GenBank/DDBJ databases">
        <title>The diversity of rhizobia nodulating Mimosa spp. in eleven states of Brazil covering several biomes is determined by host plant, location, and edaphic factors.</title>
        <authorList>
            <person name="Rouws L."/>
            <person name="Barauna A."/>
            <person name="Beukes C."/>
            <person name="De Faria S.M."/>
            <person name="Gross E."/>
            <person name="Dos Reis Junior F.B."/>
            <person name="Simon M."/>
            <person name="Maluk M."/>
            <person name="Odee D.W."/>
            <person name="Kenicer G."/>
            <person name="Young J.P.W."/>
            <person name="Reis V.M."/>
            <person name="Zilli J."/>
            <person name="James E.K."/>
        </authorList>
    </citation>
    <scope>NUCLEOTIDE SEQUENCE [LARGE SCALE GENOMIC DNA]</scope>
    <source>
        <strain evidence="3 4">JHI1651</strain>
    </source>
</reference>
<dbReference type="RefSeq" id="WP_012406478.1">
    <property type="nucleotide sequence ID" value="NZ_JAKUCO010000070.1"/>
</dbReference>
<comment type="caution">
    <text evidence="3">The sequence shown here is derived from an EMBL/GenBank/DDBJ whole genome shotgun (WGS) entry which is preliminary data.</text>
</comment>
<gene>
    <name evidence="3" type="ORF">VOI32_35965</name>
</gene>
<keyword evidence="1" id="KW-0732">Signal</keyword>
<dbReference type="SMART" id="SM00912">
    <property type="entry name" value="Haemagg_act"/>
    <property type="match status" value="1"/>
</dbReference>
<evidence type="ECO:0000313" key="3">
    <source>
        <dbReference type="EMBL" id="MEO1759290.1"/>
    </source>
</evidence>
<name>A0ABV0EB41_9BURK</name>
<proteinExistence type="predicted"/>
<dbReference type="InterPro" id="IPR008638">
    <property type="entry name" value="FhaB/CdiA-like_TPS"/>
</dbReference>
<sequence length="681" mass="67209">MTYPRTPIAVAIGLLLCALSAGASATGIVADGGTATSVSTAANGHQIVSIAPAFGGVSHNTYSSFSVSSAGANLNNTGINARTIVNEVTSTNPSVIRGAIAVLGPRANVILANPNGVTVDGGSFANAGHVVLSTGQVSFSDLTLAPGITQRNVVLTTNGGTITIGPGGLSGTLVNLDLVARHLAVNGPVTNDYTSSTGGVRATIGDSTTTWDTSFSPSDNGHDWLVSTTSPGTSGAGFAVDITAAGGLTGGRVQLVVTDQGAGVRNLGKLYASAGDAVVSTDGDIIAADSSIKAEHDVSITTSGIVALQGAQVAAANSASIKAGAITLTDDVTGPSTLSAMAGSVNLSATGDMSNTGSLIQAGAVAADGTATGGNISLTAGGNITNRSTPANLGIIFAANGTDSLTAQGDITNENARILANGAVTLTAQGNVQNIIDHTGGINGGQPVAYSREGGSFLFLTHTTSGFDIDYGTVNEPSQLAYIASTAGPVSITGRNVTNSGGIIQSNDAAITIAARDAFTNAAVFSGQAGYSRGCWIFCHASAASNVTTYGGTIQSGKDISITAGTVARNVGGNVFAQGNINVTAPVAYAQGVTGYSAINQQRGFKAFFGSTWAQIIAMDVGGGFTANGSVTLTGDAVIDGGSISGAKGVAATGGITTVRAPSRTPVQIGQHLGLTTWLGY</sequence>
<dbReference type="SUPFAM" id="SSF51126">
    <property type="entry name" value="Pectin lyase-like"/>
    <property type="match status" value="1"/>
</dbReference>
<dbReference type="Proteomes" id="UP001462961">
    <property type="component" value="Unassembled WGS sequence"/>
</dbReference>
<dbReference type="NCBIfam" id="TIGR01901">
    <property type="entry name" value="adhes_NPXG"/>
    <property type="match status" value="1"/>
</dbReference>
<protein>
    <submittedName>
        <fullName evidence="3">Filamentous hemagglutinin N-terminal domain-containing protein</fullName>
    </submittedName>
</protein>
<evidence type="ECO:0000313" key="4">
    <source>
        <dbReference type="Proteomes" id="UP001462961"/>
    </source>
</evidence>
<dbReference type="InterPro" id="IPR012334">
    <property type="entry name" value="Pectin_lyas_fold"/>
</dbReference>
<keyword evidence="4" id="KW-1185">Reference proteome</keyword>
<accession>A0ABV0EB41</accession>
<dbReference type="EMBL" id="JAYLVJ010000073">
    <property type="protein sequence ID" value="MEO1759290.1"/>
    <property type="molecule type" value="Genomic_DNA"/>
</dbReference>
<feature type="domain" description="Filamentous haemagglutinin FhaB/tRNA nuclease CdiA-like TPS" evidence="2">
    <location>
        <begin position="41"/>
        <end position="142"/>
    </location>
</feature>
<feature type="chain" id="PRO_5047025228" evidence="1">
    <location>
        <begin position="26"/>
        <end position="681"/>
    </location>
</feature>
<feature type="signal peptide" evidence="1">
    <location>
        <begin position="1"/>
        <end position="25"/>
    </location>
</feature>